<name>A0A421BSM2_9RHOB</name>
<dbReference type="Proteomes" id="UP000279673">
    <property type="component" value="Unassembled WGS sequence"/>
</dbReference>
<comment type="caution">
    <text evidence="1">The sequence shown here is derived from an EMBL/GenBank/DDBJ whole genome shotgun (WGS) entry which is preliminary data.</text>
</comment>
<dbReference type="RefSeq" id="WP_121531668.1">
    <property type="nucleotide sequence ID" value="NZ_RCHI01000004.1"/>
</dbReference>
<dbReference type="Gene3D" id="3.40.50.300">
    <property type="entry name" value="P-loop containing nucleotide triphosphate hydrolases"/>
    <property type="match status" value="1"/>
</dbReference>
<evidence type="ECO:0000313" key="1">
    <source>
        <dbReference type="EMBL" id="RLL71301.1"/>
    </source>
</evidence>
<dbReference type="SUPFAM" id="SSF52540">
    <property type="entry name" value="P-loop containing nucleoside triphosphate hydrolases"/>
    <property type="match status" value="1"/>
</dbReference>
<protein>
    <recommendedName>
        <fullName evidence="3">Sulfotransferase family protein</fullName>
    </recommendedName>
</protein>
<keyword evidence="2" id="KW-1185">Reference proteome</keyword>
<sequence>MKLVCHIGTPKTGSTYLQGTFQQNRDWFLERGIIYPDLLSPLANHITLFYAAATYLDPSAVAYGLHSMEEVAAFRARLVEHIRAQIDAAPPHAHTMLFSSENLTGNLGRHDVLNLAEMLRPLFDEVEIVIYLRRQDDAVLSMYGEFMRRGYNNQTFDAFLQGATARPAVPHFLQYRVLLEFWLEAFGKDAIRVLLFDRAQMVGGDVLTDFLTRIFDITDTAGLALPAEDNRSLSAPAQEFLRRIQPFVPFYQGNSINPARQLLEARINQLPDRPRPYMSRAQSERVLERYRQGNEWVRQTFLPHHPAPLFPARPELGETSNIGVISLQDFAYLSAFMLTEGKVAAVAPAPNVEA</sequence>
<evidence type="ECO:0008006" key="3">
    <source>
        <dbReference type="Google" id="ProtNLM"/>
    </source>
</evidence>
<proteinExistence type="predicted"/>
<evidence type="ECO:0000313" key="2">
    <source>
        <dbReference type="Proteomes" id="UP000279673"/>
    </source>
</evidence>
<dbReference type="EMBL" id="RCHI01000004">
    <property type="protein sequence ID" value="RLL71301.1"/>
    <property type="molecule type" value="Genomic_DNA"/>
</dbReference>
<dbReference type="InterPro" id="IPR027417">
    <property type="entry name" value="P-loop_NTPase"/>
</dbReference>
<dbReference type="AlphaFoldDB" id="A0A421BSM2"/>
<gene>
    <name evidence="1" type="ORF">DYS74_05320</name>
</gene>
<organism evidence="1 2">
    <name type="scientific">Paenirhodobacter hankyongi</name>
    <dbReference type="NCBI Taxonomy" id="2294033"/>
    <lineage>
        <taxon>Bacteria</taxon>
        <taxon>Pseudomonadati</taxon>
        <taxon>Pseudomonadota</taxon>
        <taxon>Alphaproteobacteria</taxon>
        <taxon>Rhodobacterales</taxon>
        <taxon>Rhodobacter group</taxon>
        <taxon>Paenirhodobacter</taxon>
    </lineage>
</organism>
<reference evidence="1 2" key="1">
    <citation type="submission" date="2018-10" db="EMBL/GenBank/DDBJ databases">
        <title>Rhodobacter sp . BO-81.</title>
        <authorList>
            <person name="Im W.T."/>
        </authorList>
    </citation>
    <scope>NUCLEOTIDE SEQUENCE [LARGE SCALE GENOMIC DNA]</scope>
    <source>
        <strain evidence="1 2">BO-81</strain>
    </source>
</reference>
<accession>A0A421BSM2</accession>